<feature type="domain" description="ASCH" evidence="1">
    <location>
        <begin position="26"/>
        <end position="150"/>
    </location>
</feature>
<dbReference type="SMR" id="A0A125W3F3"/>
<dbReference type="InterPro" id="IPR009326">
    <property type="entry name" value="DUF984"/>
</dbReference>
<dbReference type="Gene3D" id="3.10.400.10">
    <property type="entry name" value="Sulfate adenylyltransferase"/>
    <property type="match status" value="1"/>
</dbReference>
<dbReference type="PANTHER" id="PTHR39203:SF1">
    <property type="entry name" value="CYTOPLASMIC PROTEIN"/>
    <property type="match status" value="1"/>
</dbReference>
<gene>
    <name evidence="2" type="ORF">HMPREF9498_02653</name>
</gene>
<dbReference type="AlphaFoldDB" id="A0A125W3F3"/>
<dbReference type="HOGENOM" id="CLU_102450_0_0_9"/>
<dbReference type="GeneID" id="60892379"/>
<evidence type="ECO:0000313" key="3">
    <source>
        <dbReference type="Proteomes" id="UP000004846"/>
    </source>
</evidence>
<dbReference type="SUPFAM" id="SSF88697">
    <property type="entry name" value="PUA domain-like"/>
    <property type="match status" value="1"/>
</dbReference>
<organism evidence="2 3">
    <name type="scientific">Enterococcus faecalis TX4248</name>
    <dbReference type="NCBI Taxonomy" id="749495"/>
    <lineage>
        <taxon>Bacteria</taxon>
        <taxon>Bacillati</taxon>
        <taxon>Bacillota</taxon>
        <taxon>Bacilli</taxon>
        <taxon>Lactobacillales</taxon>
        <taxon>Enterococcaceae</taxon>
        <taxon>Enterococcus</taxon>
    </lineage>
</organism>
<dbReference type="EMBL" id="AEBR01000095">
    <property type="protein sequence ID" value="EFM81768.1"/>
    <property type="molecule type" value="Genomic_DNA"/>
</dbReference>
<evidence type="ECO:0000259" key="1">
    <source>
        <dbReference type="SMART" id="SM01022"/>
    </source>
</evidence>
<protein>
    <submittedName>
        <fullName evidence="2">ASCH domain protein</fullName>
    </submittedName>
</protein>
<dbReference type="InterPro" id="IPR015947">
    <property type="entry name" value="PUA-like_sf"/>
</dbReference>
<comment type="caution">
    <text evidence="2">The sequence shown here is derived from an EMBL/GenBank/DDBJ whole genome shotgun (WGS) entry which is preliminary data.</text>
</comment>
<dbReference type="Pfam" id="PF04266">
    <property type="entry name" value="ASCH"/>
    <property type="match status" value="1"/>
</dbReference>
<dbReference type="InterPro" id="IPR007374">
    <property type="entry name" value="ASCH_domain"/>
</dbReference>
<dbReference type="PANTHER" id="PTHR39203">
    <property type="entry name" value="CYTOPLASMIC PROTEIN-RELATED"/>
    <property type="match status" value="1"/>
</dbReference>
<dbReference type="PIRSF" id="PIRSF021320">
    <property type="entry name" value="DUF984"/>
    <property type="match status" value="1"/>
</dbReference>
<dbReference type="Proteomes" id="UP000004846">
    <property type="component" value="Unassembled WGS sequence"/>
</dbReference>
<reference evidence="2 3" key="1">
    <citation type="submission" date="2010-07" db="EMBL/GenBank/DDBJ databases">
        <authorList>
            <person name="Sid Ahmed O."/>
        </authorList>
    </citation>
    <scope>NUCLEOTIDE SEQUENCE [LARGE SCALE GENOMIC DNA]</scope>
    <source>
        <strain evidence="2 3">TX4248</strain>
    </source>
</reference>
<proteinExistence type="predicted"/>
<accession>A0A125W3F3</accession>
<dbReference type="CDD" id="cd06553">
    <property type="entry name" value="ASCH_Ef3133_like"/>
    <property type="match status" value="1"/>
</dbReference>
<sequence length="156" mass="18113">MLKNVEVFWQNFLDKHELDMLMPDVWMFGDGSSEMGNRLGQLVVSGRKTATCSSLDIYKMEEEQLPKAGQYDIILDGQSQPLAIIRTTKVEIMPMNKVSESFAQAEGEGDLTLDYWYEEHARFFKEELAPYQLQFYPDMLLVCQSFEVVDLYTEKE</sequence>
<dbReference type="RefSeq" id="WP_002354908.1">
    <property type="nucleotide sequence ID" value="NZ_GL454482.1"/>
</dbReference>
<evidence type="ECO:0000313" key="2">
    <source>
        <dbReference type="EMBL" id="EFM81768.1"/>
    </source>
</evidence>
<name>A0A125W3F3_ENTFL</name>
<dbReference type="SMART" id="SM01022">
    <property type="entry name" value="ASCH"/>
    <property type="match status" value="1"/>
</dbReference>